<keyword evidence="1" id="KW-0862">Zinc</keyword>
<keyword evidence="1" id="KW-0479">Metal-binding</keyword>
<sequence length="262" mass="28538">MSTPTLTAIFKTLSNLTPLEPSTQDDFAIALHDLHRAHHGYQGPLHNLSEADAAHARSVFLTLHVLFPHELLPALDILDRALVTKLVARPDNHPRTDGKEDETIAYAEGEGKSPLEATVYEVFYIQSASAADQAASSRYRSRHSKSSTTSTYYEVRLDSWNCTCPAFSVSAFQCLSLVSSSDSETRDFIAAGVERFDARMGQTWEFGGTATLKPGRIPSCKHILAAVLATAAPKLFKDGVMEKAVSREELVAWGSGWGELGG</sequence>
<keyword evidence="4" id="KW-1185">Reference proteome</keyword>
<protein>
    <recommendedName>
        <fullName evidence="2">SWIM-type domain-containing protein</fullName>
    </recommendedName>
</protein>
<dbReference type="Proteomes" id="UP001172673">
    <property type="component" value="Unassembled WGS sequence"/>
</dbReference>
<accession>A0AA38XET0</accession>
<name>A0AA38XET0_9EURO</name>
<dbReference type="GO" id="GO:0008270">
    <property type="term" value="F:zinc ion binding"/>
    <property type="evidence" value="ECO:0007669"/>
    <property type="project" value="UniProtKB-KW"/>
</dbReference>
<evidence type="ECO:0000313" key="4">
    <source>
        <dbReference type="Proteomes" id="UP001172673"/>
    </source>
</evidence>
<evidence type="ECO:0000259" key="2">
    <source>
        <dbReference type="PROSITE" id="PS50966"/>
    </source>
</evidence>
<dbReference type="AlphaFoldDB" id="A0AA38XET0"/>
<dbReference type="PROSITE" id="PS50966">
    <property type="entry name" value="ZF_SWIM"/>
    <property type="match status" value="1"/>
</dbReference>
<organism evidence="3 4">
    <name type="scientific">Cladophialophora chaetospira</name>
    <dbReference type="NCBI Taxonomy" id="386627"/>
    <lineage>
        <taxon>Eukaryota</taxon>
        <taxon>Fungi</taxon>
        <taxon>Dikarya</taxon>
        <taxon>Ascomycota</taxon>
        <taxon>Pezizomycotina</taxon>
        <taxon>Eurotiomycetes</taxon>
        <taxon>Chaetothyriomycetidae</taxon>
        <taxon>Chaetothyriales</taxon>
        <taxon>Herpotrichiellaceae</taxon>
        <taxon>Cladophialophora</taxon>
    </lineage>
</organism>
<feature type="domain" description="SWIM-type" evidence="2">
    <location>
        <begin position="153"/>
        <end position="231"/>
    </location>
</feature>
<comment type="caution">
    <text evidence="3">The sequence shown here is derived from an EMBL/GenBank/DDBJ whole genome shotgun (WGS) entry which is preliminary data.</text>
</comment>
<proteinExistence type="predicted"/>
<gene>
    <name evidence="3" type="ORF">H2200_003716</name>
</gene>
<evidence type="ECO:0000313" key="3">
    <source>
        <dbReference type="EMBL" id="KAJ9612119.1"/>
    </source>
</evidence>
<dbReference type="InterPro" id="IPR007527">
    <property type="entry name" value="Znf_SWIM"/>
</dbReference>
<dbReference type="EMBL" id="JAPDRK010000005">
    <property type="protein sequence ID" value="KAJ9612119.1"/>
    <property type="molecule type" value="Genomic_DNA"/>
</dbReference>
<keyword evidence="1" id="KW-0863">Zinc-finger</keyword>
<reference evidence="3" key="1">
    <citation type="submission" date="2022-10" db="EMBL/GenBank/DDBJ databases">
        <title>Culturing micro-colonial fungi from biological soil crusts in the Mojave desert and describing Neophaeococcomyces mojavensis, and introducing the new genera and species Taxawa tesnikishii.</title>
        <authorList>
            <person name="Kurbessoian T."/>
            <person name="Stajich J.E."/>
        </authorList>
    </citation>
    <scope>NUCLEOTIDE SEQUENCE</scope>
    <source>
        <strain evidence="3">TK_41</strain>
    </source>
</reference>
<evidence type="ECO:0000256" key="1">
    <source>
        <dbReference type="PROSITE-ProRule" id="PRU00325"/>
    </source>
</evidence>